<keyword evidence="1" id="KW-0812">Transmembrane</keyword>
<sequence length="155" mass="15905">MTTSTSPRTAPGAPGSPARDASWLLRTVLRTDSVSTAVFAVLMLVESALTATPLGMPRELAIVSGCGMVCGAVAFRVLARMPVLPPRLVAGAIALNAVCGVAFAVLACTDVVPLTGGFGRLFLGAGAVIVAVFADLEYVGLRRVHRSARARARTA</sequence>
<dbReference type="RefSeq" id="WP_346098129.1">
    <property type="nucleotide sequence ID" value="NZ_BAAABY010000042.1"/>
</dbReference>
<name>A0ABN1AUX9_9ACTN</name>
<feature type="transmembrane region" description="Helical" evidence="1">
    <location>
        <begin position="88"/>
        <end position="112"/>
    </location>
</feature>
<feature type="transmembrane region" description="Helical" evidence="1">
    <location>
        <begin position="118"/>
        <end position="141"/>
    </location>
</feature>
<feature type="transmembrane region" description="Helical" evidence="1">
    <location>
        <begin position="34"/>
        <end position="54"/>
    </location>
</feature>
<feature type="transmembrane region" description="Helical" evidence="1">
    <location>
        <begin position="60"/>
        <end position="79"/>
    </location>
</feature>
<evidence type="ECO:0000256" key="1">
    <source>
        <dbReference type="SAM" id="Phobius"/>
    </source>
</evidence>
<evidence type="ECO:0008006" key="4">
    <source>
        <dbReference type="Google" id="ProtNLM"/>
    </source>
</evidence>
<keyword evidence="1" id="KW-0472">Membrane</keyword>
<reference evidence="2 3" key="1">
    <citation type="journal article" date="2019" name="Int. J. Syst. Evol. Microbiol.">
        <title>The Global Catalogue of Microorganisms (GCM) 10K type strain sequencing project: providing services to taxonomists for standard genome sequencing and annotation.</title>
        <authorList>
            <consortium name="The Broad Institute Genomics Platform"/>
            <consortium name="The Broad Institute Genome Sequencing Center for Infectious Disease"/>
            <person name="Wu L."/>
            <person name="Ma J."/>
        </authorList>
    </citation>
    <scope>NUCLEOTIDE SEQUENCE [LARGE SCALE GENOMIC DNA]</scope>
    <source>
        <strain evidence="2 3">JCM 4805</strain>
    </source>
</reference>
<protein>
    <recommendedName>
        <fullName evidence="4">Integral membrane protein</fullName>
    </recommendedName>
</protein>
<keyword evidence="1" id="KW-1133">Transmembrane helix</keyword>
<proteinExistence type="predicted"/>
<evidence type="ECO:0000313" key="3">
    <source>
        <dbReference type="Proteomes" id="UP001500909"/>
    </source>
</evidence>
<keyword evidence="3" id="KW-1185">Reference proteome</keyword>
<comment type="caution">
    <text evidence="2">The sequence shown here is derived from an EMBL/GenBank/DDBJ whole genome shotgun (WGS) entry which is preliminary data.</text>
</comment>
<dbReference type="Proteomes" id="UP001500909">
    <property type="component" value="Unassembled WGS sequence"/>
</dbReference>
<organism evidence="2 3">
    <name type="scientific">Streptomyces olivaceiscleroticus</name>
    <dbReference type="NCBI Taxonomy" id="68245"/>
    <lineage>
        <taxon>Bacteria</taxon>
        <taxon>Bacillati</taxon>
        <taxon>Actinomycetota</taxon>
        <taxon>Actinomycetes</taxon>
        <taxon>Kitasatosporales</taxon>
        <taxon>Streptomycetaceae</taxon>
        <taxon>Streptomyces</taxon>
    </lineage>
</organism>
<accession>A0ABN1AUX9</accession>
<gene>
    <name evidence="2" type="ORF">GCM10010361_56530</name>
</gene>
<dbReference type="EMBL" id="BAAABY010000042">
    <property type="protein sequence ID" value="GAA0484345.1"/>
    <property type="molecule type" value="Genomic_DNA"/>
</dbReference>
<evidence type="ECO:0000313" key="2">
    <source>
        <dbReference type="EMBL" id="GAA0484345.1"/>
    </source>
</evidence>